<name>A0A365P0X6_9FLAO</name>
<feature type="chain" id="PRO_5016851573" evidence="1">
    <location>
        <begin position="21"/>
        <end position="186"/>
    </location>
</feature>
<dbReference type="EMBL" id="QLST01000009">
    <property type="protein sequence ID" value="RBA28120.1"/>
    <property type="molecule type" value="Genomic_DNA"/>
</dbReference>
<keyword evidence="4" id="KW-1185">Reference proteome</keyword>
<reference evidence="3 4" key="1">
    <citation type="submission" date="2018-06" db="EMBL/GenBank/DDBJ databases">
        <title>Flavobacterium tibetense sp. nov., isolated from a wetland YonghuCo on Tibetan Plateau.</title>
        <authorList>
            <person name="Xing P."/>
            <person name="Phurbu D."/>
            <person name="Lu H."/>
        </authorList>
    </citation>
    <scope>NUCLEOTIDE SEQUENCE [LARGE SCALE GENOMIC DNA]</scope>
    <source>
        <strain evidence="3 4">YH5</strain>
    </source>
</reference>
<keyword evidence="1" id="KW-0732">Signal</keyword>
<keyword evidence="3" id="KW-0413">Isomerase</keyword>
<dbReference type="AlphaFoldDB" id="A0A365P0X6"/>
<sequence>MKKQMITFFVLIATAMTMNAQKTVAGVKVDDKLAIEGQNLVLNGVGTRVKMFMDMYVGALYVEKKSTNANEIMASKDGSAIRLTIVSGLISSDKMIDAVTEGFENSTGGKTAPLKSKIDKFISFFKDEIKKGDVFTMVNTDEGVVVYKNNTKKGTIEGNDFKKALFGIWLSAKPADKNLKKAMLGQ</sequence>
<feature type="domain" description="Chalcone isomerase" evidence="2">
    <location>
        <begin position="22"/>
        <end position="185"/>
    </location>
</feature>
<evidence type="ECO:0000313" key="3">
    <source>
        <dbReference type="EMBL" id="RBA28120.1"/>
    </source>
</evidence>
<dbReference type="InterPro" id="IPR016087">
    <property type="entry name" value="Chalcone_isomerase"/>
</dbReference>
<dbReference type="SUPFAM" id="SSF54626">
    <property type="entry name" value="Chalcone isomerase"/>
    <property type="match status" value="1"/>
</dbReference>
<dbReference type="InterPro" id="IPR016088">
    <property type="entry name" value="Chalcone_isomerase_3-sand"/>
</dbReference>
<gene>
    <name evidence="3" type="ORF">DPN68_08170</name>
</gene>
<organism evidence="3 4">
    <name type="scientific">Flavobacterium tibetense</name>
    <dbReference type="NCBI Taxonomy" id="2233533"/>
    <lineage>
        <taxon>Bacteria</taxon>
        <taxon>Pseudomonadati</taxon>
        <taxon>Bacteroidota</taxon>
        <taxon>Flavobacteriia</taxon>
        <taxon>Flavobacteriales</taxon>
        <taxon>Flavobacteriaceae</taxon>
        <taxon>Flavobacterium</taxon>
    </lineage>
</organism>
<comment type="caution">
    <text evidence="3">The sequence shown here is derived from an EMBL/GenBank/DDBJ whole genome shotgun (WGS) entry which is preliminary data.</text>
</comment>
<dbReference type="GO" id="GO:0016872">
    <property type="term" value="F:intramolecular lyase activity"/>
    <property type="evidence" value="ECO:0007669"/>
    <property type="project" value="InterPro"/>
</dbReference>
<feature type="signal peptide" evidence="1">
    <location>
        <begin position="1"/>
        <end position="20"/>
    </location>
</feature>
<proteinExistence type="predicted"/>
<dbReference type="Gene3D" id="3.50.70.10">
    <property type="match status" value="1"/>
</dbReference>
<evidence type="ECO:0000259" key="2">
    <source>
        <dbReference type="Pfam" id="PF16036"/>
    </source>
</evidence>
<accession>A0A365P0X6</accession>
<dbReference type="OrthoDB" id="270742at2"/>
<evidence type="ECO:0000256" key="1">
    <source>
        <dbReference type="SAM" id="SignalP"/>
    </source>
</evidence>
<dbReference type="Proteomes" id="UP000253319">
    <property type="component" value="Unassembled WGS sequence"/>
</dbReference>
<evidence type="ECO:0000313" key="4">
    <source>
        <dbReference type="Proteomes" id="UP000253319"/>
    </source>
</evidence>
<protein>
    <submittedName>
        <fullName evidence="3">Chalcone isomerase</fullName>
    </submittedName>
</protein>
<dbReference type="InterPro" id="IPR036298">
    <property type="entry name" value="Chalcone_isomerase_sf"/>
</dbReference>
<dbReference type="RefSeq" id="WP_113989165.1">
    <property type="nucleotide sequence ID" value="NZ_QLST01000009.1"/>
</dbReference>
<dbReference type="Pfam" id="PF16036">
    <property type="entry name" value="Chalcone_3"/>
    <property type="match status" value="1"/>
</dbReference>